<dbReference type="Proteomes" id="UP000199702">
    <property type="component" value="Unassembled WGS sequence"/>
</dbReference>
<proteinExistence type="predicted"/>
<organism evidence="1 2">
    <name type="scientific">Flavobacterium terrigena</name>
    <dbReference type="NCBI Taxonomy" id="402734"/>
    <lineage>
        <taxon>Bacteria</taxon>
        <taxon>Pseudomonadati</taxon>
        <taxon>Bacteroidota</taxon>
        <taxon>Flavobacteriia</taxon>
        <taxon>Flavobacteriales</taxon>
        <taxon>Flavobacteriaceae</taxon>
        <taxon>Flavobacterium</taxon>
    </lineage>
</organism>
<dbReference type="OrthoDB" id="1439877at2"/>
<evidence type="ECO:0000313" key="1">
    <source>
        <dbReference type="EMBL" id="SEI56312.1"/>
    </source>
</evidence>
<dbReference type="AlphaFoldDB" id="A0A1H6RYP9"/>
<dbReference type="RefSeq" id="WP_091308893.1">
    <property type="nucleotide sequence ID" value="NZ_CBCSJU010000005.1"/>
</dbReference>
<name>A0A1H6RYP9_9FLAO</name>
<evidence type="ECO:0000313" key="2">
    <source>
        <dbReference type="Proteomes" id="UP000199702"/>
    </source>
</evidence>
<sequence length="124" mass="14369">MKNYIIWLLVLFSNVLLAQNKSNLVFEDGIYSVEIQIENGKDYLKLDKENKFQIVTKNIDPVNLMCSGRNLKRGELSTDKNITNWSLTIIKEGLKDEKYSLSISFRGKKGKLFTHQFLIPVKQN</sequence>
<gene>
    <name evidence="1" type="ORF">SAMN05660918_0949</name>
</gene>
<dbReference type="EMBL" id="FNYA01000002">
    <property type="protein sequence ID" value="SEI56312.1"/>
    <property type="molecule type" value="Genomic_DNA"/>
</dbReference>
<accession>A0A1H6RYP9</accession>
<protein>
    <submittedName>
        <fullName evidence="1">Uncharacterized protein</fullName>
    </submittedName>
</protein>
<reference evidence="2" key="1">
    <citation type="submission" date="2016-10" db="EMBL/GenBank/DDBJ databases">
        <authorList>
            <person name="Varghese N."/>
            <person name="Submissions S."/>
        </authorList>
    </citation>
    <scope>NUCLEOTIDE SEQUENCE [LARGE SCALE GENOMIC DNA]</scope>
    <source>
        <strain evidence="2">DSM 17934</strain>
    </source>
</reference>
<keyword evidence="2" id="KW-1185">Reference proteome</keyword>
<dbReference type="STRING" id="402734.SAMN05660918_0949"/>